<keyword evidence="2" id="KW-0813">Transport</keyword>
<gene>
    <name evidence="9" type="primary">ssuC_52</name>
    <name evidence="9" type="ORF">SDC9_197598</name>
</gene>
<dbReference type="SUPFAM" id="SSF161098">
    <property type="entry name" value="MetI-like"/>
    <property type="match status" value="1"/>
</dbReference>
<dbReference type="Pfam" id="PF00528">
    <property type="entry name" value="BPD_transp_1"/>
    <property type="match status" value="1"/>
</dbReference>
<dbReference type="InterPro" id="IPR035906">
    <property type="entry name" value="MetI-like_sf"/>
</dbReference>
<dbReference type="PANTHER" id="PTHR30151:SF19">
    <property type="entry name" value="ABC TRANSPORTER PERMEASE"/>
    <property type="match status" value="1"/>
</dbReference>
<keyword evidence="5 7" id="KW-1133">Transmembrane helix</keyword>
<dbReference type="EMBL" id="VSSQ01113713">
    <property type="protein sequence ID" value="MPN49974.1"/>
    <property type="molecule type" value="Genomic_DNA"/>
</dbReference>
<reference evidence="9" key="1">
    <citation type="submission" date="2019-08" db="EMBL/GenBank/DDBJ databases">
        <authorList>
            <person name="Kucharzyk K."/>
            <person name="Murdoch R.W."/>
            <person name="Higgins S."/>
            <person name="Loffler F."/>
        </authorList>
    </citation>
    <scope>NUCLEOTIDE SEQUENCE</scope>
</reference>
<feature type="transmembrane region" description="Helical" evidence="7">
    <location>
        <begin position="68"/>
        <end position="88"/>
    </location>
</feature>
<accession>A0A645INQ6</accession>
<feature type="transmembrane region" description="Helical" evidence="7">
    <location>
        <begin position="6"/>
        <end position="25"/>
    </location>
</feature>
<evidence type="ECO:0000259" key="8">
    <source>
        <dbReference type="PROSITE" id="PS50928"/>
    </source>
</evidence>
<proteinExistence type="predicted"/>
<keyword evidence="6 7" id="KW-0472">Membrane</keyword>
<evidence type="ECO:0000256" key="6">
    <source>
        <dbReference type="ARBA" id="ARBA00023136"/>
    </source>
</evidence>
<evidence type="ECO:0000256" key="2">
    <source>
        <dbReference type="ARBA" id="ARBA00022448"/>
    </source>
</evidence>
<feature type="transmembrane region" description="Helical" evidence="7">
    <location>
        <begin position="45"/>
        <end position="62"/>
    </location>
</feature>
<evidence type="ECO:0000256" key="1">
    <source>
        <dbReference type="ARBA" id="ARBA00004651"/>
    </source>
</evidence>
<protein>
    <submittedName>
        <fullName evidence="9">Putative aliphatic sulfonates transport permease protein SsuC</fullName>
    </submittedName>
</protein>
<comment type="subcellular location">
    <subcellularLocation>
        <location evidence="1">Cell membrane</location>
        <topology evidence="1">Multi-pass membrane protein</topology>
    </subcellularLocation>
</comment>
<dbReference type="GO" id="GO:0005886">
    <property type="term" value="C:plasma membrane"/>
    <property type="evidence" value="ECO:0007669"/>
    <property type="project" value="UniProtKB-SubCell"/>
</dbReference>
<dbReference type="InterPro" id="IPR000515">
    <property type="entry name" value="MetI-like"/>
</dbReference>
<name>A0A645INQ6_9ZZZZ</name>
<feature type="transmembrane region" description="Helical" evidence="7">
    <location>
        <begin position="100"/>
        <end position="122"/>
    </location>
</feature>
<feature type="domain" description="ABC transmembrane type-1" evidence="8">
    <location>
        <begin position="1"/>
        <end position="119"/>
    </location>
</feature>
<keyword evidence="4 7" id="KW-0812">Transmembrane</keyword>
<keyword evidence="3" id="KW-1003">Cell membrane</keyword>
<organism evidence="9">
    <name type="scientific">bioreactor metagenome</name>
    <dbReference type="NCBI Taxonomy" id="1076179"/>
    <lineage>
        <taxon>unclassified sequences</taxon>
        <taxon>metagenomes</taxon>
        <taxon>ecological metagenomes</taxon>
    </lineage>
</organism>
<evidence type="ECO:0000256" key="5">
    <source>
        <dbReference type="ARBA" id="ARBA00022989"/>
    </source>
</evidence>
<sequence>MTSIVVMALLISLVVTILGVLSGLLDTDPEKILLMRTFGATRMQILTKVVLPSSIPALVSALKINVGMSWVGVIVGEFLVSQFGLGYLAVYGGQVFQLDLVMTSVVILAILAALMYQGVAIFEKHVLNRMLG</sequence>
<evidence type="ECO:0000256" key="4">
    <source>
        <dbReference type="ARBA" id="ARBA00022692"/>
    </source>
</evidence>
<dbReference type="AlphaFoldDB" id="A0A645INQ6"/>
<evidence type="ECO:0000256" key="7">
    <source>
        <dbReference type="SAM" id="Phobius"/>
    </source>
</evidence>
<dbReference type="PROSITE" id="PS50928">
    <property type="entry name" value="ABC_TM1"/>
    <property type="match status" value="1"/>
</dbReference>
<comment type="caution">
    <text evidence="9">The sequence shown here is derived from an EMBL/GenBank/DDBJ whole genome shotgun (WGS) entry which is preliminary data.</text>
</comment>
<evidence type="ECO:0000256" key="3">
    <source>
        <dbReference type="ARBA" id="ARBA00022475"/>
    </source>
</evidence>
<evidence type="ECO:0000313" key="9">
    <source>
        <dbReference type="EMBL" id="MPN49974.1"/>
    </source>
</evidence>
<dbReference type="GO" id="GO:0055085">
    <property type="term" value="P:transmembrane transport"/>
    <property type="evidence" value="ECO:0007669"/>
    <property type="project" value="InterPro"/>
</dbReference>
<dbReference type="Gene3D" id="1.10.3720.10">
    <property type="entry name" value="MetI-like"/>
    <property type="match status" value="1"/>
</dbReference>
<dbReference type="PANTHER" id="PTHR30151">
    <property type="entry name" value="ALKANE SULFONATE ABC TRANSPORTER-RELATED, MEMBRANE SUBUNIT"/>
    <property type="match status" value="1"/>
</dbReference>